<dbReference type="Pfam" id="PF00651">
    <property type="entry name" value="BTB"/>
    <property type="match status" value="1"/>
</dbReference>
<dbReference type="InterPro" id="IPR036236">
    <property type="entry name" value="Znf_C2H2_sf"/>
</dbReference>
<keyword evidence="8" id="KW-0804">Transcription</keyword>
<evidence type="ECO:0000256" key="3">
    <source>
        <dbReference type="ARBA" id="ARBA00022737"/>
    </source>
</evidence>
<gene>
    <name evidence="14" type="ORF">AAFF_G00114390</name>
</gene>
<feature type="region of interest" description="Disordered" evidence="11">
    <location>
        <begin position="600"/>
        <end position="686"/>
    </location>
</feature>
<dbReference type="Proteomes" id="UP001221898">
    <property type="component" value="Unassembled WGS sequence"/>
</dbReference>
<evidence type="ECO:0000313" key="15">
    <source>
        <dbReference type="Proteomes" id="UP001221898"/>
    </source>
</evidence>
<evidence type="ECO:0000256" key="1">
    <source>
        <dbReference type="ARBA" id="ARBA00004123"/>
    </source>
</evidence>
<evidence type="ECO:0000256" key="6">
    <source>
        <dbReference type="ARBA" id="ARBA00023015"/>
    </source>
</evidence>
<dbReference type="GO" id="GO:0008270">
    <property type="term" value="F:zinc ion binding"/>
    <property type="evidence" value="ECO:0007669"/>
    <property type="project" value="UniProtKB-KW"/>
</dbReference>
<feature type="compositionally biased region" description="Basic and acidic residues" evidence="11">
    <location>
        <begin position="600"/>
        <end position="622"/>
    </location>
</feature>
<dbReference type="InterPro" id="IPR000210">
    <property type="entry name" value="BTB/POZ_dom"/>
</dbReference>
<keyword evidence="3" id="KW-0677">Repeat</keyword>
<feature type="domain" description="BTB" evidence="12">
    <location>
        <begin position="177"/>
        <end position="245"/>
    </location>
</feature>
<accession>A0AAD7RT92</accession>
<keyword evidence="2" id="KW-0479">Metal-binding</keyword>
<name>A0AAD7RT92_9TELE</name>
<feature type="region of interest" description="Disordered" evidence="11">
    <location>
        <begin position="699"/>
        <end position="756"/>
    </location>
</feature>
<feature type="compositionally biased region" description="Polar residues" evidence="11">
    <location>
        <begin position="430"/>
        <end position="439"/>
    </location>
</feature>
<keyword evidence="5" id="KW-0862">Zinc</keyword>
<evidence type="ECO:0000256" key="5">
    <source>
        <dbReference type="ARBA" id="ARBA00022833"/>
    </source>
</evidence>
<comment type="caution">
    <text evidence="14">The sequence shown here is derived from an EMBL/GenBank/DDBJ whole genome shotgun (WGS) entry which is preliminary data.</text>
</comment>
<evidence type="ECO:0000256" key="10">
    <source>
        <dbReference type="PROSITE-ProRule" id="PRU00042"/>
    </source>
</evidence>
<evidence type="ECO:0000259" key="12">
    <source>
        <dbReference type="PROSITE" id="PS50097"/>
    </source>
</evidence>
<feature type="compositionally biased region" description="Basic residues" evidence="11">
    <location>
        <begin position="734"/>
        <end position="744"/>
    </location>
</feature>
<dbReference type="InterPro" id="IPR041588">
    <property type="entry name" value="Integrase_H2C2"/>
</dbReference>
<sequence>MAGDCAYETHYVNDDTFGNKQLLGRQQELVVDSGIPPSTATGSGKRIEVAAASSPNFELIDGVLHRKKLERGYINYREVLDRGGRHDAIAACHREPPGRRHRTLDDTYRTVSERYWWEGMYFHIREYVHGCRQCQEQKKKKKREEAPVEPHVSRTLVSHGNDVLCKLRGQREAGLFCDITLQTGGRSFYAHRAVLAAVSEYFQEIFAEMDSSSGPQPTVDLTDFSEESFLPLLEFSYTSTLSMKVADLTEVSTMAQHFRMWPAVEACRAIQMELGAAALDWGPSTQKPSPRVHPPAGNVFHERACPTAGAVAEGLHRKRKRGRSSGEEDDPERGLLRKRPALGGERIPDEGFTLTLDPSDESGGDTPGSPAGCGRGGRRTRWGGGSETPGSPVWGRLKLMDFKSPYSKRKTSPRNPPPAPFGPQEEQRAQGETSLKPTHSSLSSPSSSSSRRYKQRLSFAEVGGESGPVGRVERAGHLDRLEEEVTAQSPRTLEKYRLLSVLGLQRKGARGPEELTGWQQKKRLRRLKVSSYSLTARRKPRPPAGALSSHAAGVPEPRPLIGSPGTALLRAVIKTEPPEPISMEEMRLLSLPSGCTELRRSVRCRDPSEPPSRKSVRVKREPAAFPIQPPAPAPAPAPAKPSAHSHHRGESGYPLFKAKPGRPRKVPLDRAGGKQGPPYSGLNAQGLRYSERNIQALRFGQGPGARRESRTESRQNSARGTKPQESQRAGGRAARGKRPGRRANPRQDNSNRGGIGDLLRIIKDEPVEPVAVSGPAPTPAELGKRQSRRPIKLLDPGFLFDFCRPSGVKKEEESVDICLTRFVTCGGGNAERHARNGPQIPGRPRRSLRQARASLGVNRKQLRAKGGAAAPLPKGRGVRRVAGMHRGAQGGLRRPALLIAGKTKRTGDLPKKRALQPEASALLESARRARLKRLRGRRSHAPVTSHACVQCRTAYRNCDALVMHRIRHIEGKHWPCPLCSKTFFRQRNVQSHIRTHDPKLYKCPRCLSAS</sequence>
<feature type="region of interest" description="Disordered" evidence="11">
    <location>
        <begin position="769"/>
        <end position="788"/>
    </location>
</feature>
<feature type="compositionally biased region" description="Low complexity" evidence="11">
    <location>
        <begin position="440"/>
        <end position="450"/>
    </location>
</feature>
<comment type="subcellular location">
    <subcellularLocation>
        <location evidence="1">Nucleus</location>
    </subcellularLocation>
</comment>
<evidence type="ECO:0000256" key="7">
    <source>
        <dbReference type="ARBA" id="ARBA00023125"/>
    </source>
</evidence>
<dbReference type="PROSITE" id="PS50097">
    <property type="entry name" value="BTB"/>
    <property type="match status" value="1"/>
</dbReference>
<feature type="region of interest" description="Disordered" evidence="11">
    <location>
        <begin position="310"/>
        <end position="475"/>
    </location>
</feature>
<organism evidence="14 15">
    <name type="scientific">Aldrovandia affinis</name>
    <dbReference type="NCBI Taxonomy" id="143900"/>
    <lineage>
        <taxon>Eukaryota</taxon>
        <taxon>Metazoa</taxon>
        <taxon>Chordata</taxon>
        <taxon>Craniata</taxon>
        <taxon>Vertebrata</taxon>
        <taxon>Euteleostomi</taxon>
        <taxon>Actinopterygii</taxon>
        <taxon>Neopterygii</taxon>
        <taxon>Teleostei</taxon>
        <taxon>Notacanthiformes</taxon>
        <taxon>Halosauridae</taxon>
        <taxon>Aldrovandia</taxon>
    </lineage>
</organism>
<dbReference type="Gene3D" id="1.10.340.70">
    <property type="match status" value="1"/>
</dbReference>
<dbReference type="PANTHER" id="PTHR46105">
    <property type="entry name" value="AGAP004733-PA"/>
    <property type="match status" value="1"/>
</dbReference>
<keyword evidence="7" id="KW-0238">DNA-binding</keyword>
<evidence type="ECO:0000313" key="14">
    <source>
        <dbReference type="EMBL" id="KAJ8389733.1"/>
    </source>
</evidence>
<evidence type="ECO:0000256" key="4">
    <source>
        <dbReference type="ARBA" id="ARBA00022771"/>
    </source>
</evidence>
<keyword evidence="4 10" id="KW-0863">Zinc-finger</keyword>
<keyword evidence="9" id="KW-0539">Nucleus</keyword>
<dbReference type="PROSITE" id="PS00028">
    <property type="entry name" value="ZINC_FINGER_C2H2_1"/>
    <property type="match status" value="2"/>
</dbReference>
<feature type="compositionally biased region" description="Polar residues" evidence="11">
    <location>
        <begin position="714"/>
        <end position="727"/>
    </location>
</feature>
<keyword evidence="6" id="KW-0805">Transcription regulation</keyword>
<dbReference type="SMART" id="SM00225">
    <property type="entry name" value="BTB"/>
    <property type="match status" value="1"/>
</dbReference>
<dbReference type="SUPFAM" id="SSF57667">
    <property type="entry name" value="beta-beta-alpha zinc fingers"/>
    <property type="match status" value="1"/>
</dbReference>
<dbReference type="Gene3D" id="3.30.710.10">
    <property type="entry name" value="Potassium Channel Kv1.1, Chain A"/>
    <property type="match status" value="1"/>
</dbReference>
<dbReference type="GO" id="GO:0000981">
    <property type="term" value="F:DNA-binding transcription factor activity, RNA polymerase II-specific"/>
    <property type="evidence" value="ECO:0007669"/>
    <property type="project" value="TreeGrafter"/>
</dbReference>
<dbReference type="SUPFAM" id="SSF54695">
    <property type="entry name" value="POZ domain"/>
    <property type="match status" value="1"/>
</dbReference>
<evidence type="ECO:0000256" key="9">
    <source>
        <dbReference type="ARBA" id="ARBA00023242"/>
    </source>
</evidence>
<dbReference type="SMART" id="SM00355">
    <property type="entry name" value="ZnF_C2H2"/>
    <property type="match status" value="2"/>
</dbReference>
<feature type="region of interest" description="Disordered" evidence="11">
    <location>
        <begin position="536"/>
        <end position="562"/>
    </location>
</feature>
<evidence type="ECO:0000256" key="8">
    <source>
        <dbReference type="ARBA" id="ARBA00023163"/>
    </source>
</evidence>
<dbReference type="Pfam" id="PF17921">
    <property type="entry name" value="Integrase_H2C2"/>
    <property type="match status" value="1"/>
</dbReference>
<dbReference type="AlphaFoldDB" id="A0AAD7RT92"/>
<dbReference type="EMBL" id="JAINUG010000178">
    <property type="protein sequence ID" value="KAJ8389733.1"/>
    <property type="molecule type" value="Genomic_DNA"/>
</dbReference>
<evidence type="ECO:0000256" key="11">
    <source>
        <dbReference type="SAM" id="MobiDB-lite"/>
    </source>
</evidence>
<dbReference type="PROSITE" id="PS50157">
    <property type="entry name" value="ZINC_FINGER_C2H2_2"/>
    <property type="match status" value="1"/>
</dbReference>
<dbReference type="GO" id="GO:0005634">
    <property type="term" value="C:nucleus"/>
    <property type="evidence" value="ECO:0007669"/>
    <property type="project" value="UniProtKB-SubCell"/>
</dbReference>
<dbReference type="InterPro" id="IPR050457">
    <property type="entry name" value="ZnFinger_BTB_dom_contain"/>
</dbReference>
<proteinExistence type="predicted"/>
<feature type="compositionally biased region" description="Pro residues" evidence="11">
    <location>
        <begin position="627"/>
        <end position="639"/>
    </location>
</feature>
<keyword evidence="15" id="KW-1185">Reference proteome</keyword>
<reference evidence="14" key="1">
    <citation type="journal article" date="2023" name="Science">
        <title>Genome structures resolve the early diversification of teleost fishes.</title>
        <authorList>
            <person name="Parey E."/>
            <person name="Louis A."/>
            <person name="Montfort J."/>
            <person name="Bouchez O."/>
            <person name="Roques C."/>
            <person name="Iampietro C."/>
            <person name="Lluch J."/>
            <person name="Castinel A."/>
            <person name="Donnadieu C."/>
            <person name="Desvignes T."/>
            <person name="Floi Bucao C."/>
            <person name="Jouanno E."/>
            <person name="Wen M."/>
            <person name="Mejri S."/>
            <person name="Dirks R."/>
            <person name="Jansen H."/>
            <person name="Henkel C."/>
            <person name="Chen W.J."/>
            <person name="Zahm M."/>
            <person name="Cabau C."/>
            <person name="Klopp C."/>
            <person name="Thompson A.W."/>
            <person name="Robinson-Rechavi M."/>
            <person name="Braasch I."/>
            <person name="Lecointre G."/>
            <person name="Bobe J."/>
            <person name="Postlethwait J.H."/>
            <person name="Berthelot C."/>
            <person name="Roest Crollius H."/>
            <person name="Guiguen Y."/>
        </authorList>
    </citation>
    <scope>NUCLEOTIDE SEQUENCE</scope>
    <source>
        <strain evidence="14">NC1722</strain>
    </source>
</reference>
<protein>
    <submittedName>
        <fullName evidence="14">Uncharacterized protein</fullName>
    </submittedName>
</protein>
<dbReference type="InterPro" id="IPR013087">
    <property type="entry name" value="Znf_C2H2_type"/>
</dbReference>
<dbReference type="Gene3D" id="3.30.160.60">
    <property type="entry name" value="Classic Zinc Finger"/>
    <property type="match status" value="1"/>
</dbReference>
<dbReference type="PANTHER" id="PTHR46105:SF5">
    <property type="entry name" value="ZINC FINGER AND BTB DOMAIN-CONTAINING PROTEIN 44 ISOFORM X1"/>
    <property type="match status" value="1"/>
</dbReference>
<dbReference type="GO" id="GO:0000978">
    <property type="term" value="F:RNA polymerase II cis-regulatory region sequence-specific DNA binding"/>
    <property type="evidence" value="ECO:0007669"/>
    <property type="project" value="TreeGrafter"/>
</dbReference>
<evidence type="ECO:0000256" key="2">
    <source>
        <dbReference type="ARBA" id="ARBA00022723"/>
    </source>
</evidence>
<feature type="domain" description="C2H2-type" evidence="13">
    <location>
        <begin position="974"/>
        <end position="996"/>
    </location>
</feature>
<dbReference type="InterPro" id="IPR011333">
    <property type="entry name" value="SKP1/BTB/POZ_sf"/>
</dbReference>
<evidence type="ECO:0000259" key="13">
    <source>
        <dbReference type="PROSITE" id="PS50157"/>
    </source>
</evidence>